<dbReference type="InterPro" id="IPR020459">
    <property type="entry name" value="AMP-binding"/>
</dbReference>
<evidence type="ECO:0000259" key="1">
    <source>
        <dbReference type="Pfam" id="PF00501"/>
    </source>
</evidence>
<reference evidence="3" key="1">
    <citation type="submission" date="2021-02" db="EMBL/GenBank/DDBJ databases">
        <title>Skermanella TT6 skin isolate.</title>
        <authorList>
            <person name="Lee K."/>
            <person name="Ganzorig M."/>
        </authorList>
    </citation>
    <scope>NUCLEOTIDE SEQUENCE</scope>
    <source>
        <strain evidence="3">TT6</strain>
    </source>
</reference>
<dbReference type="Gene3D" id="3.40.50.12780">
    <property type="entry name" value="N-terminal domain of ligase-like"/>
    <property type="match status" value="1"/>
</dbReference>
<dbReference type="PANTHER" id="PTHR43767">
    <property type="entry name" value="LONG-CHAIN-FATTY-ACID--COA LIGASE"/>
    <property type="match status" value="1"/>
</dbReference>
<evidence type="ECO:0000313" key="3">
    <source>
        <dbReference type="EMBL" id="QQP91669.1"/>
    </source>
</evidence>
<proteinExistence type="predicted"/>
<accession>A0ABX7BC00</accession>
<dbReference type="InterPro" id="IPR050237">
    <property type="entry name" value="ATP-dep_AMP-bd_enzyme"/>
</dbReference>
<feature type="domain" description="AMP-binding enzyme C-terminal" evidence="2">
    <location>
        <begin position="433"/>
        <end position="507"/>
    </location>
</feature>
<dbReference type="InterPro" id="IPR020845">
    <property type="entry name" value="AMP-binding_CS"/>
</dbReference>
<evidence type="ECO:0000313" key="4">
    <source>
        <dbReference type="Proteomes" id="UP000595197"/>
    </source>
</evidence>
<dbReference type="PROSITE" id="PS00455">
    <property type="entry name" value="AMP_BINDING"/>
    <property type="match status" value="1"/>
</dbReference>
<organism evidence="3 4">
    <name type="scientific">Skermanella cutis</name>
    <dbReference type="NCBI Taxonomy" id="2775420"/>
    <lineage>
        <taxon>Bacteria</taxon>
        <taxon>Pseudomonadati</taxon>
        <taxon>Pseudomonadota</taxon>
        <taxon>Alphaproteobacteria</taxon>
        <taxon>Rhodospirillales</taxon>
        <taxon>Azospirillaceae</taxon>
        <taxon>Skermanella</taxon>
    </lineage>
</organism>
<dbReference type="PANTHER" id="PTHR43767:SF1">
    <property type="entry name" value="NONRIBOSOMAL PEPTIDE SYNTHASE PES1 (EUROFUNG)-RELATED"/>
    <property type="match status" value="1"/>
</dbReference>
<keyword evidence="3" id="KW-0436">Ligase</keyword>
<dbReference type="InterPro" id="IPR045851">
    <property type="entry name" value="AMP-bd_C_sf"/>
</dbReference>
<dbReference type="Gene3D" id="3.30.300.30">
    <property type="match status" value="1"/>
</dbReference>
<sequence>MPWPDDTLPATRMEAHFGDRVVRCFTDRPGSLIAMLTDAVDRNPDGDAVVCGDRRLSYRQLGEEVDRLAAGLVERGIRPGDRVALLLGNRVEFVTSLYAVARAGAIAVPLSVRERKPGLDYVLDDCGASLVIHEADLTDRLPDIAGLMRVAVPFEGMHSPAPPPPVPSVREEDTAVILYTSGTTGKPKGAMLTHLGICHSALHYETCMGLTARDRSVLAVPGSHVTGLIGMVAAMLRVAGALLILPAFKARDFLALASAERMTHTILVPAMYNLCLLQPDFAEFDLSAWRIGAFGGAPMPDATIAALARTVPGLTLMNAYGATETTSPATIMPIGHTPGRLDSVGRAVPCAEIRVMDAEGREVPAGETGELWIRGPMVVKGYWNKPEATAQGFTAGFWHSGDIGSVDADGYVRVFDRLKDMINRGGYKIFSAEVENVLSHFPGVREVAVVGYPCPVLGERVHAFIAAEAEIDTAALKAFCAERLSDYKVPEGFTIEPGTLPRNPNGKVIKRTLRERLANGVDCRSA</sequence>
<gene>
    <name evidence="3" type="ORF">IGS68_10900</name>
</gene>
<dbReference type="InterPro" id="IPR025110">
    <property type="entry name" value="AMP-bd_C"/>
</dbReference>
<dbReference type="RefSeq" id="WP_201079825.1">
    <property type="nucleotide sequence ID" value="NZ_CP067420.1"/>
</dbReference>
<dbReference type="Pfam" id="PF00501">
    <property type="entry name" value="AMP-binding"/>
    <property type="match status" value="1"/>
</dbReference>
<dbReference type="InterPro" id="IPR000873">
    <property type="entry name" value="AMP-dep_synth/lig_dom"/>
</dbReference>
<dbReference type="EMBL" id="CP067420">
    <property type="protein sequence ID" value="QQP91669.1"/>
    <property type="molecule type" value="Genomic_DNA"/>
</dbReference>
<dbReference type="Proteomes" id="UP000595197">
    <property type="component" value="Chromosome"/>
</dbReference>
<dbReference type="PRINTS" id="PR00154">
    <property type="entry name" value="AMPBINDING"/>
</dbReference>
<protein>
    <submittedName>
        <fullName evidence="3">Acyl--CoA ligase</fullName>
    </submittedName>
</protein>
<name>A0ABX7BC00_9PROT</name>
<dbReference type="GO" id="GO:0016874">
    <property type="term" value="F:ligase activity"/>
    <property type="evidence" value="ECO:0007669"/>
    <property type="project" value="UniProtKB-KW"/>
</dbReference>
<dbReference type="SUPFAM" id="SSF56801">
    <property type="entry name" value="Acetyl-CoA synthetase-like"/>
    <property type="match status" value="1"/>
</dbReference>
<keyword evidence="4" id="KW-1185">Reference proteome</keyword>
<dbReference type="InterPro" id="IPR042099">
    <property type="entry name" value="ANL_N_sf"/>
</dbReference>
<dbReference type="Pfam" id="PF13193">
    <property type="entry name" value="AMP-binding_C"/>
    <property type="match status" value="1"/>
</dbReference>
<feature type="domain" description="AMP-dependent synthetase/ligase" evidence="1">
    <location>
        <begin position="38"/>
        <end position="383"/>
    </location>
</feature>
<evidence type="ECO:0000259" key="2">
    <source>
        <dbReference type="Pfam" id="PF13193"/>
    </source>
</evidence>